<comment type="caution">
    <text evidence="1">The sequence shown here is derived from an EMBL/GenBank/DDBJ whole genome shotgun (WGS) entry which is preliminary data.</text>
</comment>
<keyword evidence="2" id="KW-1185">Reference proteome</keyword>
<dbReference type="Pfam" id="PF26149">
    <property type="entry name" value="YuzK"/>
    <property type="match status" value="1"/>
</dbReference>
<protein>
    <submittedName>
        <fullName evidence="1">Uncharacterized protein</fullName>
    </submittedName>
</protein>
<dbReference type="Proteomes" id="UP001619911">
    <property type="component" value="Unassembled WGS sequence"/>
</dbReference>
<reference evidence="1 2" key="1">
    <citation type="submission" date="2023-07" db="EMBL/GenBank/DDBJ databases">
        <title>Bacillus lucianemedeirus sp. nov, a new species isolated from an immunobiological production facility.</title>
        <authorList>
            <person name="Costa L.V."/>
            <person name="Miranda R.V.S.L."/>
            <person name="Brandao M.L.L."/>
            <person name="Reis C.M.F."/>
            <person name="Frazao A.M."/>
            <person name="Cruz F.V."/>
            <person name="Baio P.V.P."/>
            <person name="Veras J.F.C."/>
            <person name="Ramos J.N."/>
            <person name="Vieira V."/>
        </authorList>
    </citation>
    <scope>NUCLEOTIDE SEQUENCE [LARGE SCALE GENOMIC DNA]</scope>
    <source>
        <strain evidence="1 2">B190/17</strain>
    </source>
</reference>
<dbReference type="InterPro" id="IPR058676">
    <property type="entry name" value="YuzK"/>
</dbReference>
<evidence type="ECO:0000313" key="1">
    <source>
        <dbReference type="EMBL" id="MFK2826483.1"/>
    </source>
</evidence>
<proteinExistence type="predicted"/>
<organism evidence="1 2">
    <name type="scientific">Bacillus lumedeiriae</name>
    <dbReference type="NCBI Taxonomy" id="3058829"/>
    <lineage>
        <taxon>Bacteria</taxon>
        <taxon>Bacillati</taxon>
        <taxon>Bacillota</taxon>
        <taxon>Bacilli</taxon>
        <taxon>Bacillales</taxon>
        <taxon>Bacillaceae</taxon>
        <taxon>Bacillus</taxon>
    </lineage>
</organism>
<name>A0ABW8IAF2_9BACI</name>
<dbReference type="RefSeq" id="WP_404317853.1">
    <property type="nucleotide sequence ID" value="NZ_JAUIYO010000011.1"/>
</dbReference>
<evidence type="ECO:0000313" key="2">
    <source>
        <dbReference type="Proteomes" id="UP001619911"/>
    </source>
</evidence>
<gene>
    <name evidence="1" type="ORF">QYG89_12545</name>
</gene>
<dbReference type="EMBL" id="JAUIYO010000011">
    <property type="protein sequence ID" value="MFK2826483.1"/>
    <property type="molecule type" value="Genomic_DNA"/>
</dbReference>
<sequence length="53" mass="6326">MEKAMHGSHGVGYEVYRHNHAVRMNVERQRQEEYVESSRIVADYSRKLMNQSM</sequence>
<accession>A0ABW8IAF2</accession>